<dbReference type="InterPro" id="IPR040194">
    <property type="entry name" value="Cwf19-like"/>
</dbReference>
<dbReference type="SUPFAM" id="SSF55729">
    <property type="entry name" value="Acyl-CoA N-acyltransferases (Nat)"/>
    <property type="match status" value="1"/>
</dbReference>
<keyword evidence="3" id="KW-1185">Reference proteome</keyword>
<dbReference type="GO" id="GO:0016747">
    <property type="term" value="F:acyltransferase activity, transferring groups other than amino-acyl groups"/>
    <property type="evidence" value="ECO:0007669"/>
    <property type="project" value="InterPro"/>
</dbReference>
<dbReference type="GO" id="GO:0061632">
    <property type="term" value="F:RNA lariat debranching enzyme activator activity"/>
    <property type="evidence" value="ECO:0007669"/>
    <property type="project" value="TreeGrafter"/>
</dbReference>
<feature type="domain" description="N-acetyltransferase" evidence="1">
    <location>
        <begin position="1"/>
        <end position="123"/>
    </location>
</feature>
<dbReference type="PANTHER" id="PTHR12072">
    <property type="entry name" value="CWF19, CELL CYCLE CONTROL PROTEIN"/>
    <property type="match status" value="1"/>
</dbReference>
<sequence>MARPITLEEVEAYADLPDKRELVGVVVSKIDRHMRGSRLWRGYIAMLSVDPKWRGLGIGTRLVQASMDRMMQSGAAEIVLETEVDNRDALRLYERLGFIREKRLFRFYLNGPRGATREGVASNEAILVVLVVGPPDGNLRELVAKTSAIAAKHGPFAATFIVGDLFASTWSDEAQALLDGALTLPMKTYFYYGTRPLPAQVAAKIPGQGNEPIALNDQLYYMGSNGILEIDGFRVAFLGGSCTDLDLAPRLERMPPGFNSYTTLDTPEDVAAGLQTLLENPALVLGKAVPPLPLNNAGSLQEARALSAAQNSYTEQLAHDATALGERRAIDFLFCNAWPRNVERLASTPLPDPNAPAWGTEAVTHLAEAARPRYFFARAPSEQEARARALTIAPSVLACGAFWEREPYENPPFAAITPPFLPPVTRFLSLAKVANAEKAQWFMALCIVPADTLLKGDTASAALQRPANLTQSPLLAPAAPPKQSAEPLHARWDAAPNATKRRKHKHSREPVAPVGPERCWFCLSNPNVEKHLIVCIGNESYIALPKGQVPIASDASSPVPGGGHALVIPIAHMPSIYAPDTASAALYNEIDAFKLALRKCYAAYEAVPVFWTVAVPVRRDRMDGIESYFRGAAQDQGLAYEDAEVAEAFATPMQPSELVRATDRDDFCMMELDHVRLLILLRGERFNLQARAMESV</sequence>
<evidence type="ECO:0000313" key="3">
    <source>
        <dbReference type="Proteomes" id="UP000232875"/>
    </source>
</evidence>
<organism evidence="2 3">
    <name type="scientific">Malassezia vespertilionis</name>
    <dbReference type="NCBI Taxonomy" id="2020962"/>
    <lineage>
        <taxon>Eukaryota</taxon>
        <taxon>Fungi</taxon>
        <taxon>Dikarya</taxon>
        <taxon>Basidiomycota</taxon>
        <taxon>Ustilaginomycotina</taxon>
        <taxon>Malasseziomycetes</taxon>
        <taxon>Malasseziales</taxon>
        <taxon>Malasseziaceae</taxon>
        <taxon>Malassezia</taxon>
    </lineage>
</organism>
<dbReference type="Gene3D" id="3.40.630.30">
    <property type="match status" value="1"/>
</dbReference>
<dbReference type="PANTHER" id="PTHR12072:SF4">
    <property type="entry name" value="CWF19-LIKE PROTEIN 1"/>
    <property type="match status" value="1"/>
</dbReference>
<reference evidence="2 3" key="1">
    <citation type="submission" date="2017-10" db="EMBL/GenBank/DDBJ databases">
        <title>A novel species of cold-tolerant Malassezia isolated from bats.</title>
        <authorList>
            <person name="Lorch J.M."/>
            <person name="Palmer J.M."/>
            <person name="Vanderwolf K.J."/>
            <person name="Schmidt K.Z."/>
            <person name="Verant M.L."/>
            <person name="Weller T.J."/>
            <person name="Blehert D.S."/>
        </authorList>
    </citation>
    <scope>NUCLEOTIDE SEQUENCE [LARGE SCALE GENOMIC DNA]</scope>
    <source>
        <strain evidence="2 3">NWHC:44797-103</strain>
    </source>
</reference>
<accession>A0A2N1JBZ3</accession>
<name>A0A2N1JBZ3_9BASI</name>
<dbReference type="OrthoDB" id="444325at2759"/>
<dbReference type="InterPro" id="IPR000182">
    <property type="entry name" value="GNAT_dom"/>
</dbReference>
<gene>
    <name evidence="2" type="ORF">MVES_001993</name>
</gene>
<dbReference type="AlphaFoldDB" id="A0A2N1JBZ3"/>
<dbReference type="InterPro" id="IPR006768">
    <property type="entry name" value="Cwf19-like_C_dom-1"/>
</dbReference>
<dbReference type="Proteomes" id="UP000232875">
    <property type="component" value="Unassembled WGS sequence"/>
</dbReference>
<dbReference type="InterPro" id="IPR016181">
    <property type="entry name" value="Acyl_CoA_acyltransferase"/>
</dbReference>
<proteinExistence type="predicted"/>
<dbReference type="GO" id="GO:0071014">
    <property type="term" value="C:post-mRNA release spliceosomal complex"/>
    <property type="evidence" value="ECO:0007669"/>
    <property type="project" value="TreeGrafter"/>
</dbReference>
<evidence type="ECO:0000259" key="1">
    <source>
        <dbReference type="PROSITE" id="PS51186"/>
    </source>
</evidence>
<dbReference type="Pfam" id="PF00583">
    <property type="entry name" value="Acetyltransf_1"/>
    <property type="match status" value="1"/>
</dbReference>
<dbReference type="PROSITE" id="PS51186">
    <property type="entry name" value="GNAT"/>
    <property type="match status" value="1"/>
</dbReference>
<dbReference type="STRING" id="2020962.A0A2N1JBZ3"/>
<dbReference type="GO" id="GO:0000398">
    <property type="term" value="P:mRNA splicing, via spliceosome"/>
    <property type="evidence" value="ECO:0007669"/>
    <property type="project" value="TreeGrafter"/>
</dbReference>
<dbReference type="CDD" id="cd04301">
    <property type="entry name" value="NAT_SF"/>
    <property type="match status" value="1"/>
</dbReference>
<protein>
    <recommendedName>
        <fullName evidence="1">N-acetyltransferase domain-containing protein</fullName>
    </recommendedName>
</protein>
<dbReference type="EMBL" id="KZ454990">
    <property type="protein sequence ID" value="PKI84080.1"/>
    <property type="molecule type" value="Genomic_DNA"/>
</dbReference>
<evidence type="ECO:0000313" key="2">
    <source>
        <dbReference type="EMBL" id="PKI84080.1"/>
    </source>
</evidence>
<dbReference type="Pfam" id="PF04677">
    <property type="entry name" value="CwfJ_C_1"/>
    <property type="match status" value="1"/>
</dbReference>